<dbReference type="Proteomes" id="UP001595962">
    <property type="component" value="Unassembled WGS sequence"/>
</dbReference>
<keyword evidence="2" id="KW-1185">Reference proteome</keyword>
<comment type="caution">
    <text evidence="1">The sequence shown here is derived from an EMBL/GenBank/DDBJ whole genome shotgun (WGS) entry which is preliminary data.</text>
</comment>
<evidence type="ECO:0000313" key="1">
    <source>
        <dbReference type="EMBL" id="MFC4655568.1"/>
    </source>
</evidence>
<dbReference type="RefSeq" id="WP_377334062.1">
    <property type="nucleotide sequence ID" value="NZ_JBHSGB010000010.1"/>
</dbReference>
<sequence>MSALVQAVATPVIQSNPVPDAVGLLLTQLADAINQQHWLSLAGLFEPDALLVNLLGQRVSGDRAIVQYQQGMADFYPQRQVHYRLLSCQPLGSALYLLNVQQIWLSAERKQPEGVSSCPLFVVRLHGDHARIVGCNSL</sequence>
<evidence type="ECO:0000313" key="2">
    <source>
        <dbReference type="Proteomes" id="UP001595962"/>
    </source>
</evidence>
<dbReference type="InterPro" id="IPR032710">
    <property type="entry name" value="NTF2-like_dom_sf"/>
</dbReference>
<gene>
    <name evidence="1" type="ORF">ACFO3I_11140</name>
</gene>
<reference evidence="2" key="1">
    <citation type="journal article" date="2019" name="Int. J. Syst. Evol. Microbiol.">
        <title>The Global Catalogue of Microorganisms (GCM) 10K type strain sequencing project: providing services to taxonomists for standard genome sequencing and annotation.</title>
        <authorList>
            <consortium name="The Broad Institute Genomics Platform"/>
            <consortium name="The Broad Institute Genome Sequencing Center for Infectious Disease"/>
            <person name="Wu L."/>
            <person name="Ma J."/>
        </authorList>
    </citation>
    <scope>NUCLEOTIDE SEQUENCE [LARGE SCALE GENOMIC DNA]</scope>
    <source>
        <strain evidence="2">DT28</strain>
    </source>
</reference>
<organism evidence="1 2">
    <name type="scientific">Rheinheimera marina</name>
    <dbReference type="NCBI Taxonomy" id="1774958"/>
    <lineage>
        <taxon>Bacteria</taxon>
        <taxon>Pseudomonadati</taxon>
        <taxon>Pseudomonadota</taxon>
        <taxon>Gammaproteobacteria</taxon>
        <taxon>Chromatiales</taxon>
        <taxon>Chromatiaceae</taxon>
        <taxon>Rheinheimera</taxon>
    </lineage>
</organism>
<dbReference type="EMBL" id="JBHSGB010000010">
    <property type="protein sequence ID" value="MFC4655568.1"/>
    <property type="molecule type" value="Genomic_DNA"/>
</dbReference>
<protein>
    <recommendedName>
        <fullName evidence="3">SnoaL-like domain-containing protein</fullName>
    </recommendedName>
</protein>
<dbReference type="SUPFAM" id="SSF54427">
    <property type="entry name" value="NTF2-like"/>
    <property type="match status" value="1"/>
</dbReference>
<accession>A0ABV9JMU4</accession>
<dbReference type="Gene3D" id="3.10.450.50">
    <property type="match status" value="1"/>
</dbReference>
<proteinExistence type="predicted"/>
<name>A0ABV9JMU4_9GAMM</name>
<evidence type="ECO:0008006" key="3">
    <source>
        <dbReference type="Google" id="ProtNLM"/>
    </source>
</evidence>